<dbReference type="EMBL" id="CAJMWX010000224">
    <property type="protein sequence ID" value="CAE6408717.1"/>
    <property type="molecule type" value="Genomic_DNA"/>
</dbReference>
<dbReference type="EMBL" id="CAJMWY010001789">
    <property type="protein sequence ID" value="CAE6475445.1"/>
    <property type="molecule type" value="Genomic_DNA"/>
</dbReference>
<comment type="caution">
    <text evidence="2">The sequence shown here is derived from an EMBL/GenBank/DDBJ whole genome shotgun (WGS) entry which is preliminary data.</text>
</comment>
<organism evidence="2 4">
    <name type="scientific">Rhizoctonia solani</name>
    <dbReference type="NCBI Taxonomy" id="456999"/>
    <lineage>
        <taxon>Eukaryota</taxon>
        <taxon>Fungi</taxon>
        <taxon>Dikarya</taxon>
        <taxon>Basidiomycota</taxon>
        <taxon>Agaricomycotina</taxon>
        <taxon>Agaricomycetes</taxon>
        <taxon>Cantharellales</taxon>
        <taxon>Ceratobasidiaceae</taxon>
        <taxon>Rhizoctonia</taxon>
    </lineage>
</organism>
<dbReference type="Proteomes" id="UP000663888">
    <property type="component" value="Unassembled WGS sequence"/>
</dbReference>
<sequence length="186" mass="20232">MIFSRFLLVALAAVGVVAHSASPHKRGMVKVPLNPMNLGIREYSASPYQSAVAKLKDYQEQTSDAIAGPPSEREAKLVSITAGLLEVVKAYNSDFKSKFSLLDLSNIAKSGEMSDFGRKLYVILRSCKGTRSEGLYNNIHEIGAEVDAMGDFMASKLPSTLAAMVLPAFARYSDKIDMIEMATKAY</sequence>
<gene>
    <name evidence="3" type="ORF">RDB_LOCUS89577</name>
    <name evidence="2" type="ORF">RDB_LOCUS9777</name>
</gene>
<evidence type="ECO:0000313" key="4">
    <source>
        <dbReference type="Proteomes" id="UP000663888"/>
    </source>
</evidence>
<feature type="signal peptide" evidence="1">
    <location>
        <begin position="1"/>
        <end position="18"/>
    </location>
</feature>
<evidence type="ECO:0000313" key="3">
    <source>
        <dbReference type="EMBL" id="CAE6475445.1"/>
    </source>
</evidence>
<dbReference type="AlphaFoldDB" id="A0A8H2WU14"/>
<protein>
    <submittedName>
        <fullName evidence="2">Uncharacterized protein</fullName>
    </submittedName>
</protein>
<name>A0A8H2WU14_9AGAM</name>
<keyword evidence="1" id="KW-0732">Signal</keyword>
<feature type="chain" id="PRO_5036265372" evidence="1">
    <location>
        <begin position="19"/>
        <end position="186"/>
    </location>
</feature>
<proteinExistence type="predicted"/>
<dbReference type="Proteomes" id="UP000663861">
    <property type="component" value="Unassembled WGS sequence"/>
</dbReference>
<evidence type="ECO:0000313" key="2">
    <source>
        <dbReference type="EMBL" id="CAE6408717.1"/>
    </source>
</evidence>
<evidence type="ECO:0000256" key="1">
    <source>
        <dbReference type="SAM" id="SignalP"/>
    </source>
</evidence>
<reference evidence="2" key="1">
    <citation type="submission" date="2021-01" db="EMBL/GenBank/DDBJ databases">
        <authorList>
            <person name="Kaushik A."/>
        </authorList>
    </citation>
    <scope>NUCLEOTIDE SEQUENCE</scope>
    <source>
        <strain evidence="2">AG4-R118</strain>
        <strain evidence="3">AG4-RS23</strain>
    </source>
</reference>
<accession>A0A8H2WU14</accession>